<sequence>MGEAVVAMLWDADGVLQHLTRGLPGWTELLDGLGGPGFAEAVFAAEVPAMTGAETMRDCLARVLRDFPSADASVEDLLGVWESFEVDEEAVALVEQTRALGVRCYLATNQQDHRAEYMRRVHGYDAWFDGVFYSSEVGAAKPAPLFFERALAGVAAHLGVGSIAPRTVGFVDDNAENVAAAAAALGIRAVRHVPASGVDGLRDDLASIGVVLGPA</sequence>
<reference evidence="1 2" key="1">
    <citation type="journal article" date="2013" name="ISME J.">
        <title>A metabolic model for members of the genus Tetrasphaera involved in enhanced biological phosphorus removal.</title>
        <authorList>
            <person name="Kristiansen R."/>
            <person name="Nguyen H.T.T."/>
            <person name="Saunders A.M."/>
            <person name="Nielsen J.L."/>
            <person name="Wimmer R."/>
            <person name="Le V.Q."/>
            <person name="McIlroy S.J."/>
            <person name="Petrovski S."/>
            <person name="Seviour R.J."/>
            <person name="Calteau A."/>
            <person name="Nielsen K.L."/>
            <person name="Nielsen P.H."/>
        </authorList>
    </citation>
    <scope>NUCLEOTIDE SEQUENCE [LARGE SCALE GENOMIC DNA]</scope>
    <source>
        <strain evidence="1 2">T1-X7</strain>
    </source>
</reference>
<name>A0A077M727_9MICO</name>
<gene>
    <name evidence="1" type="ORF">BN12_670011</name>
</gene>
<evidence type="ECO:0000313" key="2">
    <source>
        <dbReference type="Proteomes" id="UP000035721"/>
    </source>
</evidence>
<dbReference type="Gene3D" id="3.40.50.1000">
    <property type="entry name" value="HAD superfamily/HAD-like"/>
    <property type="match status" value="1"/>
</dbReference>
<dbReference type="InterPro" id="IPR036412">
    <property type="entry name" value="HAD-like_sf"/>
</dbReference>
<dbReference type="GO" id="GO:0016787">
    <property type="term" value="F:hydrolase activity"/>
    <property type="evidence" value="ECO:0007669"/>
    <property type="project" value="UniProtKB-KW"/>
</dbReference>
<protein>
    <submittedName>
        <fullName evidence="1">Putative hydrolase</fullName>
    </submittedName>
</protein>
<dbReference type="PANTHER" id="PTHR43611:SF3">
    <property type="entry name" value="FLAVIN MONONUCLEOTIDE HYDROLASE 1, CHLOROPLATIC"/>
    <property type="match status" value="1"/>
</dbReference>
<dbReference type="Proteomes" id="UP000035721">
    <property type="component" value="Unassembled WGS sequence"/>
</dbReference>
<dbReference type="OrthoDB" id="9797415at2"/>
<dbReference type="EMBL" id="CAJB01000400">
    <property type="protein sequence ID" value="CCH79959.1"/>
    <property type="molecule type" value="Genomic_DNA"/>
</dbReference>
<keyword evidence="1" id="KW-0378">Hydrolase</keyword>
<dbReference type="PANTHER" id="PTHR43611">
    <property type="entry name" value="ALPHA-D-GLUCOSE 1-PHOSPHATE PHOSPHATASE"/>
    <property type="match status" value="1"/>
</dbReference>
<dbReference type="AlphaFoldDB" id="A0A077M727"/>
<accession>A0A077M727</accession>
<dbReference type="STRING" id="1194083.BN12_670011"/>
<proteinExistence type="predicted"/>
<dbReference type="SUPFAM" id="SSF56784">
    <property type="entry name" value="HAD-like"/>
    <property type="match status" value="1"/>
</dbReference>
<evidence type="ECO:0000313" key="1">
    <source>
        <dbReference type="EMBL" id="CCH79959.1"/>
    </source>
</evidence>
<keyword evidence="2" id="KW-1185">Reference proteome</keyword>
<comment type="caution">
    <text evidence="1">The sequence shown here is derived from an EMBL/GenBank/DDBJ whole genome shotgun (WGS) entry which is preliminary data.</text>
</comment>
<organism evidence="1 2">
    <name type="scientific">Nostocoides japonicum T1-X7</name>
    <dbReference type="NCBI Taxonomy" id="1194083"/>
    <lineage>
        <taxon>Bacteria</taxon>
        <taxon>Bacillati</taxon>
        <taxon>Actinomycetota</taxon>
        <taxon>Actinomycetes</taxon>
        <taxon>Micrococcales</taxon>
        <taxon>Intrasporangiaceae</taxon>
        <taxon>Nostocoides</taxon>
    </lineage>
</organism>
<dbReference type="InterPro" id="IPR023214">
    <property type="entry name" value="HAD_sf"/>
</dbReference>
<dbReference type="Pfam" id="PF00702">
    <property type="entry name" value="Hydrolase"/>
    <property type="match status" value="1"/>
</dbReference>